<gene>
    <name evidence="10" type="ORF">FOL47_007440</name>
</gene>
<evidence type="ECO:0000256" key="1">
    <source>
        <dbReference type="ARBA" id="ARBA00005006"/>
    </source>
</evidence>
<keyword evidence="6" id="KW-0547">Nucleotide-binding</keyword>
<dbReference type="Pfam" id="PF03074">
    <property type="entry name" value="GCS"/>
    <property type="match status" value="1"/>
</dbReference>
<evidence type="ECO:0000256" key="7">
    <source>
        <dbReference type="ARBA" id="ARBA00022840"/>
    </source>
</evidence>
<comment type="pathway">
    <text evidence="1">Sulfur metabolism; glutathione biosynthesis; glutathione from L-cysteine and L-glutamate: step 1/2.</text>
</comment>
<dbReference type="GO" id="GO:0004357">
    <property type="term" value="F:glutamate-cysteine ligase activity"/>
    <property type="evidence" value="ECO:0007669"/>
    <property type="project" value="UniProtKB-EC"/>
</dbReference>
<dbReference type="EC" id="6.3.2.2" evidence="3"/>
<evidence type="ECO:0000256" key="4">
    <source>
        <dbReference type="ARBA" id="ARBA00022598"/>
    </source>
</evidence>
<dbReference type="AlphaFoldDB" id="A0A7J6MVN5"/>
<dbReference type="OrthoDB" id="7939818at2759"/>
<evidence type="ECO:0000256" key="8">
    <source>
        <dbReference type="ARBA" id="ARBA00030585"/>
    </source>
</evidence>
<dbReference type="Gene3D" id="3.30.590.50">
    <property type="match status" value="2"/>
</dbReference>
<dbReference type="GO" id="GO:0005524">
    <property type="term" value="F:ATP binding"/>
    <property type="evidence" value="ECO:0007669"/>
    <property type="project" value="UniProtKB-KW"/>
</dbReference>
<dbReference type="InterPro" id="IPR014746">
    <property type="entry name" value="Gln_synth/guanido_kin_cat_dom"/>
</dbReference>
<dbReference type="EMBL" id="JAAPAO010000044">
    <property type="protein sequence ID" value="KAF4675668.1"/>
    <property type="molecule type" value="Genomic_DNA"/>
</dbReference>
<evidence type="ECO:0000256" key="3">
    <source>
        <dbReference type="ARBA" id="ARBA00012220"/>
    </source>
</evidence>
<comment type="similarity">
    <text evidence="2">Belongs to the glutamate--cysteine ligase type 3 family.</text>
</comment>
<dbReference type="PANTHER" id="PTHR11164:SF0">
    <property type="entry name" value="GLUTAMATE--CYSTEINE LIGASE CATALYTIC SUBUNIT"/>
    <property type="match status" value="1"/>
</dbReference>
<dbReference type="GO" id="GO:0006750">
    <property type="term" value="P:glutathione biosynthetic process"/>
    <property type="evidence" value="ECO:0007669"/>
    <property type="project" value="UniProtKB-UniPathway"/>
</dbReference>
<accession>A0A7J6MVN5</accession>
<dbReference type="Proteomes" id="UP000591131">
    <property type="component" value="Unassembled WGS sequence"/>
</dbReference>
<keyword evidence="4" id="KW-0436">Ligase</keyword>
<proteinExistence type="inferred from homology"/>
<evidence type="ECO:0000313" key="11">
    <source>
        <dbReference type="Proteomes" id="UP000591131"/>
    </source>
</evidence>
<name>A0A7J6MVN5_PERCH</name>
<dbReference type="SUPFAM" id="SSF55931">
    <property type="entry name" value="Glutamine synthetase/guanido kinase"/>
    <property type="match status" value="1"/>
</dbReference>
<evidence type="ECO:0000256" key="2">
    <source>
        <dbReference type="ARBA" id="ARBA00008100"/>
    </source>
</evidence>
<comment type="caution">
    <text evidence="10">The sequence shown here is derived from an EMBL/GenBank/DDBJ whole genome shotgun (WGS) entry which is preliminary data.</text>
</comment>
<evidence type="ECO:0000256" key="5">
    <source>
        <dbReference type="ARBA" id="ARBA00022684"/>
    </source>
</evidence>
<keyword evidence="5" id="KW-0317">Glutathione biosynthesis</keyword>
<organism evidence="10 11">
    <name type="scientific">Perkinsus chesapeaki</name>
    <name type="common">Clam parasite</name>
    <name type="synonym">Perkinsus andrewsi</name>
    <dbReference type="NCBI Taxonomy" id="330153"/>
    <lineage>
        <taxon>Eukaryota</taxon>
        <taxon>Sar</taxon>
        <taxon>Alveolata</taxon>
        <taxon>Perkinsozoa</taxon>
        <taxon>Perkinsea</taxon>
        <taxon>Perkinsida</taxon>
        <taxon>Perkinsidae</taxon>
        <taxon>Perkinsus</taxon>
    </lineage>
</organism>
<dbReference type="UniPathway" id="UPA00142">
    <property type="reaction ID" value="UER00209"/>
</dbReference>
<keyword evidence="11" id="KW-1185">Reference proteome</keyword>
<evidence type="ECO:0000256" key="6">
    <source>
        <dbReference type="ARBA" id="ARBA00022741"/>
    </source>
</evidence>
<evidence type="ECO:0000313" key="10">
    <source>
        <dbReference type="EMBL" id="KAF4675668.1"/>
    </source>
</evidence>
<evidence type="ECO:0000256" key="9">
    <source>
        <dbReference type="ARBA" id="ARBA00032122"/>
    </source>
</evidence>
<reference evidence="10 11" key="1">
    <citation type="submission" date="2020-04" db="EMBL/GenBank/DDBJ databases">
        <title>Perkinsus chesapeaki whole genome sequence.</title>
        <authorList>
            <person name="Bogema D.R."/>
        </authorList>
    </citation>
    <scope>NUCLEOTIDE SEQUENCE [LARGE SCALE GENOMIC DNA]</scope>
    <source>
        <strain evidence="10">ATCC PRA-425</strain>
    </source>
</reference>
<protein>
    <recommendedName>
        <fullName evidence="3">glutamate--cysteine ligase</fullName>
        <ecNumber evidence="3">6.3.2.2</ecNumber>
    </recommendedName>
    <alternativeName>
        <fullName evidence="9">Gamma-ECS</fullName>
    </alternativeName>
    <alternativeName>
        <fullName evidence="8">Gamma-glutamylcysteine synthetase</fullName>
    </alternativeName>
</protein>
<sequence length="1049" mass="118361">MYNLLKRRSCRNSDDSGGTFSTASRFAALQRAYADNHSEWIYQLNTRTPYHLWKGPGVIFTPTGFQMRLPRFQDWYFMEGESIFENGKELEVEISGTGDPTWSVNRSYKERSSVNILAATNANSRMFWLYMSAAKAFNIDVGSSQLTLPNMRLILGHPKTALRSLGIVGAHEKVGDLGIVLLQPELAHKVRRVYFHHLDAGAVSRHRPVNMTSTLMNTVYDVLREGEGEFHVVTDNEGFMHKIVAIMHEKRSARVAVCLEANDRRVPIPLAALCSRPEMLFDKFEAGYEYPFYGATEKDTRRLPETCPQYLTRSVYSGGLPGLMPENEKRARTESRRYLLDAEIIIDRGSDKGKVRLWKDKEDAVDVYKGNQRIVASCFGAVYHHLVIMGFLDAYTPIPFEKARKVHEVVKSSAIEQLINNWQRSKQWTKPLCKLKWGDEVPMGGIEPGSSMEYMLVRMAEGEPPKPYYKADELISILKKGTGDIWRPEYASYMVEAVSDPALDLVQPDFSATVFRSLRDRRRLIQEVLPDGVELASVAAFPTLGASYTHEGEALGGKASKSIMVPESVITPHARFQTLTRSVRKRKGAKVCISAPLYKDKNTSEWGSVEYDADLSPWEVQQKAGNDMNPLKGRIYMDATVFGFGQSCLQATFEAASLDTARALHDQFCVVAPLFMALAAAAPFQRGLVSDYDVRYQLLNQCVDDRTVDEATRGSDVYKQQGRMPEVVHRMWFFWVDFKICNNLDVAVDSALCSLPGYVSRCAEAVKMSDLPVEHRSDQKLRLLEAGMDEPLADFMAYCFYRDPMIVFQERIDLDNSVSTEHFEGMYSTLWPIVRLKPPPPAQDAIHWRVEMRTPDVQLSDFENAAFVTVTALLARAIQRRATSADCCAGGQVSELIPISLLLDNMRRAHRNDAVRKQKFWWSFRGDIQERTMEEIWCVPGGLLDVCRSELSKGFSGAPCCGSVGGGDSTRAAAANAERFIDFLEARIKGKVITGAQFLRNRLFVSKNYHDDSVIGPEAAREIMELCVKMGNTETVEELRRIAPEMFVY</sequence>
<dbReference type="PANTHER" id="PTHR11164">
    <property type="entry name" value="GLUTAMATE CYSTEINE LIGASE"/>
    <property type="match status" value="1"/>
</dbReference>
<dbReference type="InterPro" id="IPR004308">
    <property type="entry name" value="GCS"/>
</dbReference>
<keyword evidence="7" id="KW-0067">ATP-binding</keyword>